<reference evidence="1" key="1">
    <citation type="submission" date="2015-02" db="EMBL/GenBank/DDBJ databases">
        <title>A novel member of the family Ruminococcaceae isolated from human feces.</title>
        <authorList>
            <person name="Shkoporov A.N."/>
            <person name="Chaplin A.V."/>
            <person name="Motuzova O.V."/>
            <person name="Kafarskaia L.I."/>
            <person name="Khokhlova E.V."/>
            <person name="Efimov B.A."/>
        </authorList>
    </citation>
    <scope>NUCLEOTIDE SEQUENCE [LARGE SCALE GENOMIC DNA]</scope>
    <source>
        <strain evidence="1">585-1</strain>
    </source>
</reference>
<comment type="caution">
    <text evidence="1">The sequence shown here is derived from an EMBL/GenBank/DDBJ whole genome shotgun (WGS) entry which is preliminary data.</text>
</comment>
<dbReference type="EMBL" id="VUNJ01000005">
    <property type="protein sequence ID" value="MST91639.1"/>
    <property type="molecule type" value="Genomic_DNA"/>
</dbReference>
<dbReference type="AlphaFoldDB" id="A0A0D8J0V3"/>
<name>A0A0D8J0V3_9FIRM</name>
<dbReference type="NCBIfam" id="TIGR00022">
    <property type="entry name" value="YhcH/YjgK/YiaL family protein"/>
    <property type="match status" value="1"/>
</dbReference>
<dbReference type="Proteomes" id="UP000431913">
    <property type="component" value="Unassembled WGS sequence"/>
</dbReference>
<dbReference type="InterPro" id="IPR037012">
    <property type="entry name" value="NanQ/TabA/YiaL_sf"/>
</dbReference>
<reference evidence="4 8" key="3">
    <citation type="journal article" date="2019" name="Nat. Med.">
        <title>A library of human gut bacterial isolates paired with longitudinal multiomics data enables mechanistic microbiome research.</title>
        <authorList>
            <person name="Poyet M."/>
            <person name="Groussin M."/>
            <person name="Gibbons S.M."/>
            <person name="Avila-Pacheco J."/>
            <person name="Jiang X."/>
            <person name="Kearney S.M."/>
            <person name="Perrotta A.R."/>
            <person name="Berdy B."/>
            <person name="Zhao S."/>
            <person name="Lieberman T.D."/>
            <person name="Swanson P.K."/>
            <person name="Smith M."/>
            <person name="Roesemann S."/>
            <person name="Alexander J.E."/>
            <person name="Rich S.A."/>
            <person name="Livny J."/>
            <person name="Vlamakis H."/>
            <person name="Clish C."/>
            <person name="Bullock K."/>
            <person name="Deik A."/>
            <person name="Scott J."/>
            <person name="Pierce K.A."/>
            <person name="Xavier R.J."/>
            <person name="Alm E.J."/>
        </authorList>
    </citation>
    <scope>NUCLEOTIDE SEQUENCE [LARGE SCALE GENOMIC DNA]</scope>
    <source>
        <strain evidence="4 8">BIOML-A7</strain>
    </source>
</reference>
<dbReference type="Proteomes" id="UP000449193">
    <property type="component" value="Unassembled WGS sequence"/>
</dbReference>
<dbReference type="Proteomes" id="UP000032483">
    <property type="component" value="Unassembled WGS sequence"/>
</dbReference>
<dbReference type="EMBL" id="LMUA01000032">
    <property type="protein sequence ID" value="KUE75018.1"/>
    <property type="molecule type" value="Genomic_DNA"/>
</dbReference>
<proteinExistence type="predicted"/>
<evidence type="ECO:0000313" key="3">
    <source>
        <dbReference type="EMBL" id="MST91639.1"/>
    </source>
</evidence>
<dbReference type="EMBL" id="JXXK01000009">
    <property type="protein sequence ID" value="KJF40171.1"/>
    <property type="molecule type" value="Genomic_DNA"/>
</dbReference>
<evidence type="ECO:0000313" key="1">
    <source>
        <dbReference type="EMBL" id="KJF40171.1"/>
    </source>
</evidence>
<reference evidence="3 7" key="4">
    <citation type="submission" date="2019-08" db="EMBL/GenBank/DDBJ databases">
        <title>In-depth cultivation of the pig gut microbiome towards novel bacterial diversity and tailored functional studies.</title>
        <authorList>
            <person name="Wylensek D."/>
            <person name="Hitch T.C.A."/>
            <person name="Clavel T."/>
        </authorList>
    </citation>
    <scope>NUCLEOTIDE SEQUENCE [LARGE SCALE GENOMIC DNA]</scope>
    <source>
        <strain evidence="3 7">WCA3-601-WT-6J</strain>
    </source>
</reference>
<dbReference type="InterPro" id="IPR004375">
    <property type="entry name" value="NanQ/TabA/YiaL"/>
</dbReference>
<accession>A0A0W7TME6</accession>
<evidence type="ECO:0000313" key="8">
    <source>
        <dbReference type="Proteomes" id="UP000449193"/>
    </source>
</evidence>
<evidence type="ECO:0000313" key="6">
    <source>
        <dbReference type="Proteomes" id="UP000053433"/>
    </source>
</evidence>
<gene>
    <name evidence="2" type="ORF">ASJ35_16075</name>
    <name evidence="3" type="ORF">FYJ76_06740</name>
    <name evidence="4" type="ORF">GMD52_11650</name>
    <name evidence="1" type="ORF">TQ39_08405</name>
</gene>
<dbReference type="Proteomes" id="UP000053433">
    <property type="component" value="Unassembled WGS sequence"/>
</dbReference>
<dbReference type="Gene3D" id="2.60.120.370">
    <property type="entry name" value="YhcH/YjgK/YiaL"/>
    <property type="match status" value="1"/>
</dbReference>
<dbReference type="PANTHER" id="PTHR34986">
    <property type="entry name" value="EVOLVED BETA-GALACTOSIDASE SUBUNIT BETA"/>
    <property type="match status" value="1"/>
</dbReference>
<dbReference type="SUPFAM" id="SSF51197">
    <property type="entry name" value="Clavaminate synthase-like"/>
    <property type="match status" value="1"/>
</dbReference>
<keyword evidence="5" id="KW-1185">Reference proteome</keyword>
<dbReference type="PANTHER" id="PTHR34986:SF1">
    <property type="entry name" value="PROTEIN YIAL"/>
    <property type="match status" value="1"/>
</dbReference>
<dbReference type="EMBL" id="WMZR01000015">
    <property type="protein sequence ID" value="MTS52196.1"/>
    <property type="molecule type" value="Genomic_DNA"/>
</dbReference>
<dbReference type="RefSeq" id="WP_050005201.1">
    <property type="nucleotide sequence ID" value="NZ_CAOJUJ010000004.1"/>
</dbReference>
<organism evidence="1 5">
    <name type="scientific">Ruthenibacterium lactatiformans</name>
    <dbReference type="NCBI Taxonomy" id="1550024"/>
    <lineage>
        <taxon>Bacteria</taxon>
        <taxon>Bacillati</taxon>
        <taxon>Bacillota</taxon>
        <taxon>Clostridia</taxon>
        <taxon>Eubacteriales</taxon>
        <taxon>Oscillospiraceae</taxon>
        <taxon>Ruthenibacterium</taxon>
    </lineage>
</organism>
<reference evidence="2 6" key="2">
    <citation type="submission" date="2015-10" db="EMBL/GenBank/DDBJ databases">
        <title>A novel member of the family Ruminococcaceae isolated from human faeces.</title>
        <authorList>
            <person name="Shkoporov A.N."/>
            <person name="Chaplin A.V."/>
            <person name="Motuzova O.V."/>
            <person name="Kafarskaia L.I."/>
            <person name="Efimov B.A."/>
        </authorList>
    </citation>
    <scope>NUCLEOTIDE SEQUENCE [LARGE SCALE GENOMIC DNA]</scope>
    <source>
        <strain evidence="2 6">668</strain>
    </source>
</reference>
<accession>A0A0D8J0V3</accession>
<evidence type="ECO:0000313" key="5">
    <source>
        <dbReference type="Proteomes" id="UP000032483"/>
    </source>
</evidence>
<dbReference type="Pfam" id="PF04074">
    <property type="entry name" value="DUF386"/>
    <property type="match status" value="1"/>
</dbReference>
<evidence type="ECO:0000313" key="4">
    <source>
        <dbReference type="EMBL" id="MTS52196.1"/>
    </source>
</evidence>
<dbReference type="GeneID" id="42856614"/>
<evidence type="ECO:0000313" key="7">
    <source>
        <dbReference type="Proteomes" id="UP000431913"/>
    </source>
</evidence>
<protein>
    <submittedName>
        <fullName evidence="3">YhcH/YjgK/YiaL family protein</fullName>
    </submittedName>
</protein>
<sequence>MLYDTLENLNQYTGLFPNLDKAIDFIEDNDVSALPLGRTEIDGDDVYVTVMEAEPTPGEGRAFETHSRYMDLQMDLEGAELCEVALGDVEEAEPYDEEKDFALWNGAASAALVLGEGRFAVFMVEEPHKPAIKAQGCDKVKKAVFKIAY</sequence>
<dbReference type="GO" id="GO:0005829">
    <property type="term" value="C:cytosol"/>
    <property type="evidence" value="ECO:0007669"/>
    <property type="project" value="TreeGrafter"/>
</dbReference>
<evidence type="ECO:0000313" key="2">
    <source>
        <dbReference type="EMBL" id="KUE75018.1"/>
    </source>
</evidence>